<dbReference type="GO" id="GO:0016989">
    <property type="term" value="F:sigma factor antagonist activity"/>
    <property type="evidence" value="ECO:0007669"/>
    <property type="project" value="TreeGrafter"/>
</dbReference>
<keyword evidence="1" id="KW-0812">Transmembrane</keyword>
<dbReference type="PANTHER" id="PTHR37461">
    <property type="entry name" value="ANTI-SIGMA-K FACTOR RSKA"/>
    <property type="match status" value="1"/>
</dbReference>
<name>A0A3D9N371_9FLAO</name>
<keyword evidence="1" id="KW-0472">Membrane</keyword>
<proteinExistence type="predicted"/>
<organism evidence="2 3">
    <name type="scientific">Winogradskyella pacifica</name>
    <dbReference type="NCBI Taxonomy" id="664642"/>
    <lineage>
        <taxon>Bacteria</taxon>
        <taxon>Pseudomonadati</taxon>
        <taxon>Bacteroidota</taxon>
        <taxon>Flavobacteriia</taxon>
        <taxon>Flavobacteriales</taxon>
        <taxon>Flavobacteriaceae</taxon>
        <taxon>Winogradskyella</taxon>
    </lineage>
</organism>
<dbReference type="InterPro" id="IPR051474">
    <property type="entry name" value="Anti-sigma-K/W_factor"/>
</dbReference>
<dbReference type="Proteomes" id="UP000256919">
    <property type="component" value="Unassembled WGS sequence"/>
</dbReference>
<dbReference type="EMBL" id="QREI01000001">
    <property type="protein sequence ID" value="REE27347.1"/>
    <property type="molecule type" value="Genomic_DNA"/>
</dbReference>
<comment type="caution">
    <text evidence="2">The sequence shown here is derived from an EMBL/GenBank/DDBJ whole genome shotgun (WGS) entry which is preliminary data.</text>
</comment>
<evidence type="ECO:0000313" key="2">
    <source>
        <dbReference type="EMBL" id="REE27347.1"/>
    </source>
</evidence>
<dbReference type="AlphaFoldDB" id="A0A3D9N371"/>
<dbReference type="PANTHER" id="PTHR37461:SF1">
    <property type="entry name" value="ANTI-SIGMA-K FACTOR RSKA"/>
    <property type="match status" value="1"/>
</dbReference>
<protein>
    <submittedName>
        <fullName evidence="2">Anti-sigma-K factor rskA</fullName>
    </submittedName>
</protein>
<evidence type="ECO:0000313" key="3">
    <source>
        <dbReference type="Proteomes" id="UP000256919"/>
    </source>
</evidence>
<keyword evidence="3" id="KW-1185">Reference proteome</keyword>
<gene>
    <name evidence="2" type="ORF">DFQ09_101177</name>
</gene>
<feature type="transmembrane region" description="Helical" evidence="1">
    <location>
        <begin position="96"/>
        <end position="118"/>
    </location>
</feature>
<dbReference type="GO" id="GO:0006417">
    <property type="term" value="P:regulation of translation"/>
    <property type="evidence" value="ECO:0007669"/>
    <property type="project" value="TreeGrafter"/>
</dbReference>
<sequence>MENKLHNFLNSNLLNKYLVGDTSLEESKEVEHFISTYPEVAQAYEKLQDNLEIVTKAGAVEVPTNILGNILESLEETNQTKVEETKVIPLAQKRKTAWYSVAASAAAILFAATSFMLYQKNIQLNSENNVVVEEIYDLRSDIESNNSKLDELSRELLKLNNPDSRKYVINGNDRAKNLKTVAYINPVEKTSMIDVITLPQLPKEQQYQIWAELQDRMVNLGILDESDRKLKQIPYMEDALALSIKIGTKGDNANENDTEVAEISLKGN</sequence>
<evidence type="ECO:0000256" key="1">
    <source>
        <dbReference type="SAM" id="Phobius"/>
    </source>
</evidence>
<dbReference type="OrthoDB" id="1420916at2"/>
<accession>A0A3D9N371</accession>
<keyword evidence="1" id="KW-1133">Transmembrane helix</keyword>
<dbReference type="RefSeq" id="WP_115807705.1">
    <property type="nucleotide sequence ID" value="NZ_QREI01000001.1"/>
</dbReference>
<reference evidence="2 3" key="1">
    <citation type="submission" date="2018-07" db="EMBL/GenBank/DDBJ databases">
        <title>Genomic Encyclopedia of Type Strains, Phase III (KMG-III): the genomes of soil and plant-associated and newly described type strains.</title>
        <authorList>
            <person name="Whitman W."/>
        </authorList>
    </citation>
    <scope>NUCLEOTIDE SEQUENCE [LARGE SCALE GENOMIC DNA]</scope>
    <source>
        <strain evidence="2 3">CECT 7948</strain>
    </source>
</reference>